<protein>
    <submittedName>
        <fullName evidence="1">Uncharacterized protein</fullName>
    </submittedName>
</protein>
<evidence type="ECO:0000313" key="2">
    <source>
        <dbReference type="Proteomes" id="UP000191812"/>
    </source>
</evidence>
<organism evidence="1 2">
    <name type="scientific">Agrobacterium genomosp. 13 str. CFBP 6927</name>
    <dbReference type="NCBI Taxonomy" id="1183428"/>
    <lineage>
        <taxon>Bacteria</taxon>
        <taxon>Pseudomonadati</taxon>
        <taxon>Pseudomonadota</taxon>
        <taxon>Alphaproteobacteria</taxon>
        <taxon>Hyphomicrobiales</taxon>
        <taxon>Rhizobiaceae</taxon>
        <taxon>Rhizobium/Agrobacterium group</taxon>
        <taxon>Agrobacterium</taxon>
        <taxon>Agrobacterium tumefaciens complex</taxon>
    </lineage>
</organism>
<proteinExistence type="predicted"/>
<keyword evidence="2" id="KW-1185">Reference proteome</keyword>
<gene>
    <name evidence="1" type="ORF">AGR13a_Cc170299</name>
</gene>
<dbReference type="Proteomes" id="UP000191812">
    <property type="component" value="Unassembled WGS sequence"/>
</dbReference>
<comment type="caution">
    <text evidence="1">The sequence shown here is derived from an EMBL/GenBank/DDBJ whole genome shotgun (WGS) entry which is preliminary data.</text>
</comment>
<name>A0ABM9VCG3_9HYPH</name>
<evidence type="ECO:0000313" key="1">
    <source>
        <dbReference type="EMBL" id="CUX14178.1"/>
    </source>
</evidence>
<accession>A0ABM9VCG3</accession>
<reference evidence="1 2" key="1">
    <citation type="submission" date="2016-01" db="EMBL/GenBank/DDBJ databases">
        <authorList>
            <person name="Regsiter A."/>
            <person name="william w."/>
        </authorList>
    </citation>
    <scope>NUCLEOTIDE SEQUENCE [LARGE SCALE GENOMIC DNA]</scope>
    <source>
        <strain evidence="1 2">CFBP 6927</strain>
    </source>
</reference>
<dbReference type="EMBL" id="FBWH01000009">
    <property type="protein sequence ID" value="CUX14178.1"/>
    <property type="molecule type" value="Genomic_DNA"/>
</dbReference>
<sequence>MVVCGVETRRHCVCSVGADAGKRADQGQVACSTPPKKRQIINHVHYNFIDFAEVVRIFATLCTRLSDC</sequence>